<keyword evidence="2" id="KW-0472">Membrane</keyword>
<sequence length="159" mass="18610">MERNYEEIFQKVLDYEQALHEKNRKRIKIGLKCIWIVPLFFLALLFLTGSNKVIFLILWIVSLFALSIYLIVVEYMDYNLQEKIMELKGEEGDLKAVTPTDFDRAAQIIRETRKLIGEGLNSPAETGTEEDPEDETEENPEDETEEENEDETEDWEDGE</sequence>
<protein>
    <submittedName>
        <fullName evidence="3">Uncharacterized protein</fullName>
    </submittedName>
</protein>
<organism evidence="3">
    <name type="scientific">human gut metagenome</name>
    <dbReference type="NCBI Taxonomy" id="408170"/>
    <lineage>
        <taxon>unclassified sequences</taxon>
        <taxon>metagenomes</taxon>
        <taxon>organismal metagenomes</taxon>
    </lineage>
</organism>
<keyword evidence="2" id="KW-0812">Transmembrane</keyword>
<accession>K1TFX6</accession>
<feature type="transmembrane region" description="Helical" evidence="2">
    <location>
        <begin position="53"/>
        <end position="73"/>
    </location>
</feature>
<evidence type="ECO:0000313" key="3">
    <source>
        <dbReference type="EMBL" id="EKC58146.1"/>
    </source>
</evidence>
<keyword evidence="2" id="KW-1133">Transmembrane helix</keyword>
<name>K1TFX6_9ZZZZ</name>
<evidence type="ECO:0000256" key="1">
    <source>
        <dbReference type="SAM" id="MobiDB-lite"/>
    </source>
</evidence>
<gene>
    <name evidence="3" type="ORF">LEA_14009</name>
</gene>
<feature type="region of interest" description="Disordered" evidence="1">
    <location>
        <begin position="114"/>
        <end position="159"/>
    </location>
</feature>
<feature type="transmembrane region" description="Helical" evidence="2">
    <location>
        <begin position="29"/>
        <end position="47"/>
    </location>
</feature>
<reference evidence="3" key="1">
    <citation type="journal article" date="2013" name="Environ. Microbiol.">
        <title>Microbiota from the distal guts of lean and obese adolescents exhibit partial functional redundancy besides clear differences in community structure.</title>
        <authorList>
            <person name="Ferrer M."/>
            <person name="Ruiz A."/>
            <person name="Lanza F."/>
            <person name="Haange S.B."/>
            <person name="Oberbach A."/>
            <person name="Till H."/>
            <person name="Bargiela R."/>
            <person name="Campoy C."/>
            <person name="Segura M.T."/>
            <person name="Richter M."/>
            <person name="von Bergen M."/>
            <person name="Seifert J."/>
            <person name="Suarez A."/>
        </authorList>
    </citation>
    <scope>NUCLEOTIDE SEQUENCE</scope>
</reference>
<dbReference type="AlphaFoldDB" id="K1TFX6"/>
<dbReference type="EMBL" id="AJWY01009511">
    <property type="protein sequence ID" value="EKC58146.1"/>
    <property type="molecule type" value="Genomic_DNA"/>
</dbReference>
<comment type="caution">
    <text evidence="3">The sequence shown here is derived from an EMBL/GenBank/DDBJ whole genome shotgun (WGS) entry which is preliminary data.</text>
</comment>
<proteinExistence type="predicted"/>
<feature type="compositionally biased region" description="Acidic residues" evidence="1">
    <location>
        <begin position="127"/>
        <end position="159"/>
    </location>
</feature>
<evidence type="ECO:0000256" key="2">
    <source>
        <dbReference type="SAM" id="Phobius"/>
    </source>
</evidence>